<protein>
    <recommendedName>
        <fullName evidence="3">IrrE N-terminal-like domain-containing protein</fullName>
    </recommendedName>
</protein>
<accession>A0ABN1YDA4</accession>
<dbReference type="Proteomes" id="UP001501414">
    <property type="component" value="Unassembled WGS sequence"/>
</dbReference>
<sequence>MWGRAARSTQRGWRNDLALRRGTRKILRELDIQPPLDVFDLCDRLGEFRGRPIRLVDYPLPAPGVFGFWLEGGKADYIIYQRDTTLVHQDHIILHEVGHIISGHGGNSDDIPNMAGLLNILPPDTLHSGMRREGYDHVIEQEAEMVATVIKEWSTLLDRLEYQRSERRSVHTRRVDGAFDDHQGWL</sequence>
<organism evidence="1 2">
    <name type="scientific">Pseudonocardia kongjuensis</name>
    <dbReference type="NCBI Taxonomy" id="102227"/>
    <lineage>
        <taxon>Bacteria</taxon>
        <taxon>Bacillati</taxon>
        <taxon>Actinomycetota</taxon>
        <taxon>Actinomycetes</taxon>
        <taxon>Pseudonocardiales</taxon>
        <taxon>Pseudonocardiaceae</taxon>
        <taxon>Pseudonocardia</taxon>
    </lineage>
</organism>
<comment type="caution">
    <text evidence="1">The sequence shown here is derived from an EMBL/GenBank/DDBJ whole genome shotgun (WGS) entry which is preliminary data.</text>
</comment>
<proteinExistence type="predicted"/>
<gene>
    <name evidence="1" type="ORF">GCM10009613_65760</name>
</gene>
<evidence type="ECO:0000313" key="1">
    <source>
        <dbReference type="EMBL" id="GAA1404003.1"/>
    </source>
</evidence>
<keyword evidence="2" id="KW-1185">Reference proteome</keyword>
<evidence type="ECO:0008006" key="3">
    <source>
        <dbReference type="Google" id="ProtNLM"/>
    </source>
</evidence>
<evidence type="ECO:0000313" key="2">
    <source>
        <dbReference type="Proteomes" id="UP001501414"/>
    </source>
</evidence>
<dbReference type="EMBL" id="BAAAJK010000070">
    <property type="protein sequence ID" value="GAA1404003.1"/>
    <property type="molecule type" value="Genomic_DNA"/>
</dbReference>
<name>A0ABN1YDA4_9PSEU</name>
<reference evidence="1 2" key="1">
    <citation type="journal article" date="2019" name="Int. J. Syst. Evol. Microbiol.">
        <title>The Global Catalogue of Microorganisms (GCM) 10K type strain sequencing project: providing services to taxonomists for standard genome sequencing and annotation.</title>
        <authorList>
            <consortium name="The Broad Institute Genomics Platform"/>
            <consortium name="The Broad Institute Genome Sequencing Center for Infectious Disease"/>
            <person name="Wu L."/>
            <person name="Ma J."/>
        </authorList>
    </citation>
    <scope>NUCLEOTIDE SEQUENCE [LARGE SCALE GENOMIC DNA]</scope>
    <source>
        <strain evidence="1 2">JCM 11896</strain>
    </source>
</reference>